<evidence type="ECO:0000256" key="8">
    <source>
        <dbReference type="HAMAP-Rule" id="MF_00197"/>
    </source>
</evidence>
<comment type="pathway">
    <text evidence="1 8">Amino-acid biosynthesis; L-lysine biosynthesis via DAP pathway; DL-2,6-diaminopimelate from LL-2,6-diaminopimelate: step 1/1.</text>
</comment>
<keyword evidence="4 8" id="KW-0028">Amino-acid biosynthesis</keyword>
<dbReference type="Pfam" id="PF01678">
    <property type="entry name" value="DAP_epimerase"/>
    <property type="match status" value="2"/>
</dbReference>
<organism evidence="10 11">
    <name type="scientific">Natranaerobius trueperi</name>
    <dbReference type="NCBI Taxonomy" id="759412"/>
    <lineage>
        <taxon>Bacteria</taxon>
        <taxon>Bacillati</taxon>
        <taxon>Bacillota</taxon>
        <taxon>Clostridia</taxon>
        <taxon>Natranaerobiales</taxon>
        <taxon>Natranaerobiaceae</taxon>
        <taxon>Natranaerobius</taxon>
    </lineage>
</organism>
<evidence type="ECO:0000256" key="6">
    <source>
        <dbReference type="ARBA" id="ARBA00023235"/>
    </source>
</evidence>
<name>A0A226BX70_9FIRM</name>
<dbReference type="UniPathway" id="UPA00034">
    <property type="reaction ID" value="UER00025"/>
</dbReference>
<comment type="catalytic activity">
    <reaction evidence="7 8">
        <text>(2S,6S)-2,6-diaminopimelate = meso-2,6-diaminopimelate</text>
        <dbReference type="Rhea" id="RHEA:15393"/>
        <dbReference type="ChEBI" id="CHEBI:57609"/>
        <dbReference type="ChEBI" id="CHEBI:57791"/>
        <dbReference type="EC" id="5.1.1.7"/>
    </reaction>
</comment>
<feature type="binding site" evidence="8">
    <location>
        <position position="11"/>
    </location>
    <ligand>
        <name>substrate</name>
    </ligand>
</feature>
<evidence type="ECO:0000313" key="11">
    <source>
        <dbReference type="Proteomes" id="UP000214588"/>
    </source>
</evidence>
<protein>
    <recommendedName>
        <fullName evidence="3 8">Diaminopimelate epimerase</fullName>
        <shortName evidence="8">DAP epimerase</shortName>
        <ecNumber evidence="3 8">5.1.1.7</ecNumber>
    </recommendedName>
    <alternativeName>
        <fullName evidence="8">PLP-independent amino acid racemase</fullName>
    </alternativeName>
</protein>
<comment type="subcellular location">
    <subcellularLocation>
        <location evidence="8">Cytoplasm</location>
    </subcellularLocation>
</comment>
<feature type="binding site" evidence="8">
    <location>
        <begin position="205"/>
        <end position="206"/>
    </location>
    <ligand>
        <name>substrate</name>
    </ligand>
</feature>
<feature type="active site" description="Proton acceptor" evidence="8">
    <location>
        <position position="204"/>
    </location>
</feature>
<dbReference type="GO" id="GO:0005829">
    <property type="term" value="C:cytosol"/>
    <property type="evidence" value="ECO:0007669"/>
    <property type="project" value="TreeGrafter"/>
</dbReference>
<feature type="binding site" evidence="8">
    <location>
        <position position="177"/>
    </location>
    <ligand>
        <name>substrate</name>
    </ligand>
</feature>
<evidence type="ECO:0000256" key="7">
    <source>
        <dbReference type="ARBA" id="ARBA00051712"/>
    </source>
</evidence>
<dbReference type="RefSeq" id="WP_089023717.1">
    <property type="nucleotide sequence ID" value="NZ_NIQC01000015.1"/>
</dbReference>
<evidence type="ECO:0000256" key="3">
    <source>
        <dbReference type="ARBA" id="ARBA00013080"/>
    </source>
</evidence>
<dbReference type="InterPro" id="IPR018510">
    <property type="entry name" value="DAP_epimerase_AS"/>
</dbReference>
<feature type="binding site" evidence="8">
    <location>
        <position position="144"/>
    </location>
    <ligand>
        <name>substrate</name>
    </ligand>
</feature>
<keyword evidence="8" id="KW-0963">Cytoplasm</keyword>
<dbReference type="GO" id="GO:0008837">
    <property type="term" value="F:diaminopimelate epimerase activity"/>
    <property type="evidence" value="ECO:0007669"/>
    <property type="project" value="UniProtKB-UniRule"/>
</dbReference>
<evidence type="ECO:0000256" key="5">
    <source>
        <dbReference type="ARBA" id="ARBA00023154"/>
    </source>
</evidence>
<feature type="binding site" evidence="8">
    <location>
        <begin position="195"/>
        <end position="196"/>
    </location>
    <ligand>
        <name>substrate</name>
    </ligand>
</feature>
<evidence type="ECO:0000313" key="10">
    <source>
        <dbReference type="EMBL" id="OWZ83596.1"/>
    </source>
</evidence>
<dbReference type="EC" id="5.1.1.7" evidence="3 8"/>
<dbReference type="Gene3D" id="3.10.310.10">
    <property type="entry name" value="Diaminopimelate Epimerase, Chain A, domain 1"/>
    <property type="match status" value="2"/>
</dbReference>
<dbReference type="HAMAP" id="MF_00197">
    <property type="entry name" value="DAP_epimerase"/>
    <property type="match status" value="1"/>
</dbReference>
<dbReference type="Proteomes" id="UP000214588">
    <property type="component" value="Unassembled WGS sequence"/>
</dbReference>
<feature type="binding site" evidence="8">
    <location>
        <begin position="72"/>
        <end position="73"/>
    </location>
    <ligand>
        <name>substrate</name>
    </ligand>
</feature>
<comment type="similarity">
    <text evidence="2 8">Belongs to the diaminopimelate epimerase family.</text>
</comment>
<dbReference type="GO" id="GO:0009089">
    <property type="term" value="P:lysine biosynthetic process via diaminopimelate"/>
    <property type="evidence" value="ECO:0007669"/>
    <property type="project" value="UniProtKB-UniRule"/>
</dbReference>
<keyword evidence="11" id="KW-1185">Reference proteome</keyword>
<dbReference type="PROSITE" id="PS01326">
    <property type="entry name" value="DAP_EPIMERASE"/>
    <property type="match status" value="1"/>
</dbReference>
<feature type="active site" description="Proton donor" evidence="8">
    <location>
        <position position="71"/>
    </location>
</feature>
<keyword evidence="6 8" id="KW-0413">Isomerase</keyword>
<comment type="caution">
    <text evidence="10">The sequence shown here is derived from an EMBL/GenBank/DDBJ whole genome shotgun (WGS) entry which is preliminary data.</text>
</comment>
<accession>A0A226BX70</accession>
<dbReference type="AlphaFoldDB" id="A0A226BX70"/>
<feature type="site" description="Could be important to modulate the pK values of the two catalytic cysteine residues" evidence="8">
    <location>
        <position position="195"/>
    </location>
</feature>
<feature type="binding site" evidence="8">
    <location>
        <position position="62"/>
    </location>
    <ligand>
        <name>substrate</name>
    </ligand>
</feature>
<feature type="active site" evidence="9">
    <location>
        <position position="71"/>
    </location>
</feature>
<evidence type="ECO:0000256" key="4">
    <source>
        <dbReference type="ARBA" id="ARBA00022605"/>
    </source>
</evidence>
<dbReference type="PANTHER" id="PTHR31689:SF0">
    <property type="entry name" value="DIAMINOPIMELATE EPIMERASE"/>
    <property type="match status" value="1"/>
</dbReference>
<comment type="subunit">
    <text evidence="8">Homodimer.</text>
</comment>
<evidence type="ECO:0000256" key="1">
    <source>
        <dbReference type="ARBA" id="ARBA00005196"/>
    </source>
</evidence>
<keyword evidence="5 8" id="KW-0457">Lysine biosynthesis</keyword>
<comment type="function">
    <text evidence="8">Catalyzes the stereoinversion of LL-2,6-diaminopimelate (L,L-DAP) to meso-diaminopimelate (meso-DAP), a precursor of L-lysine and an essential component of the bacterial peptidoglycan.</text>
</comment>
<comment type="caution">
    <text evidence="8">Lacks conserved residue(s) required for the propagation of feature annotation.</text>
</comment>
<dbReference type="NCBIfam" id="TIGR00652">
    <property type="entry name" value="DapF"/>
    <property type="match status" value="1"/>
</dbReference>
<dbReference type="OrthoDB" id="9805408at2"/>
<gene>
    <name evidence="8" type="primary">dapF</name>
    <name evidence="10" type="ORF">CDO51_07755</name>
</gene>
<proteinExistence type="inferred from homology"/>
<dbReference type="SUPFAM" id="SSF54506">
    <property type="entry name" value="Diaminopimelate epimerase-like"/>
    <property type="match status" value="2"/>
</dbReference>
<reference evidence="10 11" key="1">
    <citation type="submission" date="2017-06" db="EMBL/GenBank/DDBJ databases">
        <title>Draft Genome Sequence of Natranaerobius trueperi halophilic, alkalithermophilic bacteria from soda lakes.</title>
        <authorList>
            <person name="Zhao B."/>
        </authorList>
    </citation>
    <scope>NUCLEOTIDE SEQUENCE [LARGE SCALE GENOMIC DNA]</scope>
    <source>
        <strain evidence="10 11">DSM 18760</strain>
    </source>
</reference>
<sequence length="261" mass="29093">MNFSKMTGLGNDFIIIDEKEISKEVDRSHLAKKLCDRRFGIGADGLMVLSYKQSPIFLEMYNSDGSQASTCGNALRCIGKYLYETNWTSTENIEIDTTSGIKNLQLETRDNKVYSVTVNMGVPIIHSRNLELENFNCVVIDIGNLHSVIFTPYLTDELVLEWGPEIEKHSSFENGVNVNFVHIQTRKSIRVKTWERGAGKTLACGSGASASMVAAFLKGEVENKVMVNLDGGTLEINLEEQEKVVKMKGGCDWVFHGKVIN</sequence>
<feature type="site" description="Could be important to modulate the pK values of the two catalytic cysteine residues" evidence="8">
    <location>
        <position position="146"/>
    </location>
</feature>
<evidence type="ECO:0000256" key="2">
    <source>
        <dbReference type="ARBA" id="ARBA00010219"/>
    </source>
</evidence>
<dbReference type="PANTHER" id="PTHR31689">
    <property type="entry name" value="DIAMINOPIMELATE EPIMERASE, CHLOROPLASTIC"/>
    <property type="match status" value="1"/>
</dbReference>
<dbReference type="InterPro" id="IPR001653">
    <property type="entry name" value="DAP_epimerase_DapF"/>
</dbReference>
<dbReference type="EMBL" id="NIQC01000015">
    <property type="protein sequence ID" value="OWZ83596.1"/>
    <property type="molecule type" value="Genomic_DNA"/>
</dbReference>
<evidence type="ECO:0000256" key="9">
    <source>
        <dbReference type="PROSITE-ProRule" id="PRU10125"/>
    </source>
</evidence>